<dbReference type="Pfam" id="PF05056">
    <property type="entry name" value="DUF674"/>
    <property type="match status" value="2"/>
</dbReference>
<reference evidence="1 2" key="1">
    <citation type="journal article" date="2021" name="Hortic Res">
        <title>Chromosome-scale assembly of the Dendrobium chrysotoxum genome enhances the understanding of orchid evolution.</title>
        <authorList>
            <person name="Zhang Y."/>
            <person name="Zhang G.Q."/>
            <person name="Zhang D."/>
            <person name="Liu X.D."/>
            <person name="Xu X.Y."/>
            <person name="Sun W.H."/>
            <person name="Yu X."/>
            <person name="Zhu X."/>
            <person name="Wang Z.W."/>
            <person name="Zhao X."/>
            <person name="Zhong W.Y."/>
            <person name="Chen H."/>
            <person name="Yin W.L."/>
            <person name="Huang T."/>
            <person name="Niu S.C."/>
            <person name="Liu Z.J."/>
        </authorList>
    </citation>
    <scope>NUCLEOTIDE SEQUENCE [LARGE SCALE GENOMIC DNA]</scope>
    <source>
        <strain evidence="1">Lindl</strain>
    </source>
</reference>
<proteinExistence type="predicted"/>
<dbReference type="AlphaFoldDB" id="A0AAV7G0A9"/>
<name>A0AAV7G0A9_DENCH</name>
<evidence type="ECO:0000313" key="1">
    <source>
        <dbReference type="EMBL" id="KAH0449530.1"/>
    </source>
</evidence>
<accession>A0AAV7G0A9</accession>
<dbReference type="PANTHER" id="PTHR33103">
    <property type="entry name" value="OS01G0153900 PROTEIN"/>
    <property type="match status" value="1"/>
</dbReference>
<comment type="caution">
    <text evidence="1">The sequence shown here is derived from an EMBL/GenBank/DDBJ whole genome shotgun (WGS) entry which is preliminary data.</text>
</comment>
<sequence length="290" mass="32115">MEDWDSKAILELIIDPHNSKVICASAGKGFIDFIFSLLKLPLGTVIKLFSPQSKIGSLGKLYESVKNLGQATPLLLGAAAIKEPTYYLCNSCKGKVTTLRNMICPNCKLEMTDKVDFVVPFASHSSSSRTEDGGESTKGFVREKFYFTIADDLIVTPPCTMSIMKIFENYGIVDGAKYELKKVVVGIKEGLAILEASLESSTVLTDLLLRLVGKGHFCLISVWKLYKLLGGRGKITQYIVIHNTATQQKSSVARSDSPPDDIRYPHRIISSMVVQWWMAEKDPINLNLEL</sequence>
<evidence type="ECO:0000313" key="2">
    <source>
        <dbReference type="Proteomes" id="UP000775213"/>
    </source>
</evidence>
<protein>
    <submittedName>
        <fullName evidence="1">Uncharacterized protein</fullName>
    </submittedName>
</protein>
<organism evidence="1 2">
    <name type="scientific">Dendrobium chrysotoxum</name>
    <name type="common">Orchid</name>
    <dbReference type="NCBI Taxonomy" id="161865"/>
    <lineage>
        <taxon>Eukaryota</taxon>
        <taxon>Viridiplantae</taxon>
        <taxon>Streptophyta</taxon>
        <taxon>Embryophyta</taxon>
        <taxon>Tracheophyta</taxon>
        <taxon>Spermatophyta</taxon>
        <taxon>Magnoliopsida</taxon>
        <taxon>Liliopsida</taxon>
        <taxon>Asparagales</taxon>
        <taxon>Orchidaceae</taxon>
        <taxon>Epidendroideae</taxon>
        <taxon>Malaxideae</taxon>
        <taxon>Dendrobiinae</taxon>
        <taxon>Dendrobium</taxon>
    </lineage>
</organism>
<dbReference type="EMBL" id="JAGFBR010000018">
    <property type="protein sequence ID" value="KAH0449530.1"/>
    <property type="molecule type" value="Genomic_DNA"/>
</dbReference>
<dbReference type="InterPro" id="IPR007750">
    <property type="entry name" value="DUF674"/>
</dbReference>
<gene>
    <name evidence="1" type="ORF">IEQ34_020222</name>
</gene>
<keyword evidence="2" id="KW-1185">Reference proteome</keyword>
<dbReference type="PANTHER" id="PTHR33103:SF19">
    <property type="entry name" value="OS09G0544700 PROTEIN"/>
    <property type="match status" value="1"/>
</dbReference>
<dbReference type="Proteomes" id="UP000775213">
    <property type="component" value="Unassembled WGS sequence"/>
</dbReference>